<accession>A0A7C3E0J6</accession>
<dbReference type="Pfam" id="PF13601">
    <property type="entry name" value="HTH_34"/>
    <property type="match status" value="1"/>
</dbReference>
<gene>
    <name evidence="2" type="ORF">ENS59_05680</name>
</gene>
<name>A0A7C3E0J6_9SPIR</name>
<dbReference type="InterPro" id="IPR011991">
    <property type="entry name" value="ArsR-like_HTH"/>
</dbReference>
<dbReference type="PANTHER" id="PTHR37318:SF1">
    <property type="entry name" value="BSL7504 PROTEIN"/>
    <property type="match status" value="1"/>
</dbReference>
<dbReference type="GO" id="GO:0003700">
    <property type="term" value="F:DNA-binding transcription factor activity"/>
    <property type="evidence" value="ECO:0007669"/>
    <property type="project" value="InterPro"/>
</dbReference>
<protein>
    <submittedName>
        <fullName evidence="2">ArsR family transcriptional regulator</fullName>
    </submittedName>
</protein>
<dbReference type="InterPro" id="IPR036388">
    <property type="entry name" value="WH-like_DNA-bd_sf"/>
</dbReference>
<dbReference type="EMBL" id="DSVL01000177">
    <property type="protein sequence ID" value="HFH28988.1"/>
    <property type="molecule type" value="Genomic_DNA"/>
</dbReference>
<proteinExistence type="predicted"/>
<dbReference type="InterPro" id="IPR036390">
    <property type="entry name" value="WH_DNA-bd_sf"/>
</dbReference>
<dbReference type="CDD" id="cd00090">
    <property type="entry name" value="HTH_ARSR"/>
    <property type="match status" value="1"/>
</dbReference>
<dbReference type="AlphaFoldDB" id="A0A7C3E0J6"/>
<dbReference type="SUPFAM" id="SSF46785">
    <property type="entry name" value="Winged helix' DNA-binding domain"/>
    <property type="match status" value="1"/>
</dbReference>
<evidence type="ECO:0000259" key="1">
    <source>
        <dbReference type="SMART" id="SM00418"/>
    </source>
</evidence>
<dbReference type="PANTHER" id="PTHR37318">
    <property type="entry name" value="BSL7504 PROTEIN"/>
    <property type="match status" value="1"/>
</dbReference>
<reference evidence="2" key="1">
    <citation type="journal article" date="2020" name="mSystems">
        <title>Genome- and Community-Level Interaction Insights into Carbon Utilization and Element Cycling Functions of Hydrothermarchaeota in Hydrothermal Sediment.</title>
        <authorList>
            <person name="Zhou Z."/>
            <person name="Liu Y."/>
            <person name="Xu W."/>
            <person name="Pan J."/>
            <person name="Luo Z.H."/>
            <person name="Li M."/>
        </authorList>
    </citation>
    <scope>NUCLEOTIDE SEQUENCE [LARGE SCALE GENOMIC DNA]</scope>
    <source>
        <strain evidence="2">SpSt-503</strain>
    </source>
</reference>
<organism evidence="2">
    <name type="scientific">Gracilinema caldarium</name>
    <dbReference type="NCBI Taxonomy" id="215591"/>
    <lineage>
        <taxon>Bacteria</taxon>
        <taxon>Pseudomonadati</taxon>
        <taxon>Spirochaetota</taxon>
        <taxon>Spirochaetia</taxon>
        <taxon>Spirochaetales</taxon>
        <taxon>Breznakiellaceae</taxon>
        <taxon>Gracilinema</taxon>
    </lineage>
</organism>
<evidence type="ECO:0000313" key="2">
    <source>
        <dbReference type="EMBL" id="HFH28988.1"/>
    </source>
</evidence>
<dbReference type="InterPro" id="IPR001845">
    <property type="entry name" value="HTH_ArsR_DNA-bd_dom"/>
</dbReference>
<comment type="caution">
    <text evidence="2">The sequence shown here is derived from an EMBL/GenBank/DDBJ whole genome shotgun (WGS) entry which is preliminary data.</text>
</comment>
<sequence>MTEKDKNPYNYEQIDELLSSRIRLAIIALLAGCDEAEFTYIRERVGASDGNLATHLRKLEDCGYIRYEKRFLGRKPATFYCITATGQSALLAYSRHLAELISIVPKGGIP</sequence>
<feature type="domain" description="HTH arsR-type" evidence="1">
    <location>
        <begin position="13"/>
        <end position="106"/>
    </location>
</feature>
<dbReference type="SMART" id="SM00418">
    <property type="entry name" value="HTH_ARSR"/>
    <property type="match status" value="1"/>
</dbReference>
<dbReference type="InterPro" id="IPR027395">
    <property type="entry name" value="WH_DNA-bd_dom"/>
</dbReference>
<dbReference type="Gene3D" id="1.10.10.10">
    <property type="entry name" value="Winged helix-like DNA-binding domain superfamily/Winged helix DNA-binding domain"/>
    <property type="match status" value="1"/>
</dbReference>